<dbReference type="EMBL" id="CAJPDT010000008">
    <property type="protein sequence ID" value="CAF9911282.1"/>
    <property type="molecule type" value="Genomic_DNA"/>
</dbReference>
<keyword evidence="3" id="KW-1185">Reference proteome</keyword>
<evidence type="ECO:0000313" key="3">
    <source>
        <dbReference type="Proteomes" id="UP000664534"/>
    </source>
</evidence>
<protein>
    <submittedName>
        <fullName evidence="2">Uncharacterized protein</fullName>
    </submittedName>
</protein>
<evidence type="ECO:0000256" key="1">
    <source>
        <dbReference type="SAM" id="MobiDB-lite"/>
    </source>
</evidence>
<feature type="region of interest" description="Disordered" evidence="1">
    <location>
        <begin position="66"/>
        <end position="120"/>
    </location>
</feature>
<comment type="caution">
    <text evidence="2">The sequence shown here is derived from an EMBL/GenBank/DDBJ whole genome shotgun (WGS) entry which is preliminary data.</text>
</comment>
<organism evidence="2 3">
    <name type="scientific">Imshaugia aleurites</name>
    <dbReference type="NCBI Taxonomy" id="172621"/>
    <lineage>
        <taxon>Eukaryota</taxon>
        <taxon>Fungi</taxon>
        <taxon>Dikarya</taxon>
        <taxon>Ascomycota</taxon>
        <taxon>Pezizomycotina</taxon>
        <taxon>Lecanoromycetes</taxon>
        <taxon>OSLEUM clade</taxon>
        <taxon>Lecanoromycetidae</taxon>
        <taxon>Lecanorales</taxon>
        <taxon>Lecanorineae</taxon>
        <taxon>Parmeliaceae</taxon>
        <taxon>Imshaugia</taxon>
    </lineage>
</organism>
<evidence type="ECO:0000313" key="2">
    <source>
        <dbReference type="EMBL" id="CAF9911282.1"/>
    </source>
</evidence>
<proteinExistence type="predicted"/>
<feature type="compositionally biased region" description="Polar residues" evidence="1">
    <location>
        <begin position="95"/>
        <end position="111"/>
    </location>
</feature>
<dbReference type="AlphaFoldDB" id="A0A8H3EVX7"/>
<dbReference type="Proteomes" id="UP000664534">
    <property type="component" value="Unassembled WGS sequence"/>
</dbReference>
<feature type="compositionally biased region" description="Basic and acidic residues" evidence="1">
    <location>
        <begin position="76"/>
        <end position="89"/>
    </location>
</feature>
<accession>A0A8H3EVX7</accession>
<name>A0A8H3EVX7_9LECA</name>
<gene>
    <name evidence="2" type="ORF">IMSHALPRED_009985</name>
</gene>
<reference evidence="2" key="1">
    <citation type="submission" date="2021-03" db="EMBL/GenBank/DDBJ databases">
        <authorList>
            <person name="Tagirdzhanova G."/>
        </authorList>
    </citation>
    <scope>NUCLEOTIDE SEQUENCE</scope>
</reference>
<feature type="region of interest" description="Disordered" evidence="1">
    <location>
        <begin position="1"/>
        <end position="33"/>
    </location>
</feature>
<sequence>MASLLLVPITKKSNANASKRGPEMRQESSVSQPVNRIAPQAELLVEHNIYTYIRITVDGLTATPAHHQNLKRQRIKEKSREDARSKPLRAETVAAHNTSSEGENSKQTQPTHGEDGSARRAAPGMYFDYKSGSVVRPENGEDGSARHVAPGTYFDYKLGSMVRSENSEAEAAWAAAARMVSGGRIKARKADMEEEGPLSNIGDPAFAFPFDLPLRGRGDF</sequence>